<reference evidence="17" key="1">
    <citation type="submission" date="2020-04" db="EMBL/GenBank/DDBJ databases">
        <authorList>
            <person name="Neveu A P."/>
        </authorList>
    </citation>
    <scope>NUCLEOTIDE SEQUENCE</scope>
    <source>
        <tissue evidence="17">Whole embryo</tissue>
    </source>
</reference>
<accession>A0A6F9DGZ0</accession>
<keyword evidence="8" id="KW-0922">Interferon antiviral system evasion</keyword>
<keyword evidence="2" id="KW-1090">Inhibition of host innate immune response by virus</keyword>
<keyword evidence="14" id="KW-0812">Transmembrane</keyword>
<dbReference type="GO" id="GO:0016787">
    <property type="term" value="F:hydrolase activity"/>
    <property type="evidence" value="ECO:0007669"/>
    <property type="project" value="UniProtKB-KW"/>
</dbReference>
<dbReference type="PANTHER" id="PTHR11890:SF44">
    <property type="entry name" value="X-LINKED INTERLEUKIN-1 RECEPTOR ACCESSORY PROTEIN-LIKE 2"/>
    <property type="match status" value="1"/>
</dbReference>
<feature type="chain" id="PRO_5026259333" description="Soluble interferon alpha/beta receptor OPG204" evidence="15">
    <location>
        <begin position="22"/>
        <end position="646"/>
    </location>
</feature>
<dbReference type="PRINTS" id="PR01537">
    <property type="entry name" value="INTRLKN1R1F"/>
</dbReference>
<dbReference type="InterPro" id="IPR000157">
    <property type="entry name" value="TIR_dom"/>
</dbReference>
<dbReference type="InterPro" id="IPR035897">
    <property type="entry name" value="Toll_tir_struct_dom_sf"/>
</dbReference>
<feature type="domain" description="Ig-like" evidence="16">
    <location>
        <begin position="267"/>
        <end position="402"/>
    </location>
</feature>
<keyword evidence="3" id="KW-0378">Hydrolase</keyword>
<keyword evidence="6" id="KW-1015">Disulfide bond</keyword>
<keyword evidence="15" id="KW-0732">Signal</keyword>
<evidence type="ECO:0000256" key="15">
    <source>
        <dbReference type="SAM" id="SignalP"/>
    </source>
</evidence>
<dbReference type="GO" id="GO:0007165">
    <property type="term" value="P:signal transduction"/>
    <property type="evidence" value="ECO:0007669"/>
    <property type="project" value="InterPro"/>
</dbReference>
<dbReference type="Pfam" id="PF01582">
    <property type="entry name" value="TIR"/>
    <property type="match status" value="1"/>
</dbReference>
<dbReference type="InterPro" id="IPR015621">
    <property type="entry name" value="IL-1_rcpt_fam"/>
</dbReference>
<keyword evidence="1" id="KW-0244">Early protein</keyword>
<dbReference type="PROSITE" id="PS50835">
    <property type="entry name" value="IG_LIKE"/>
    <property type="match status" value="1"/>
</dbReference>
<gene>
    <name evidence="17" type="primary">LOC100177822</name>
</gene>
<dbReference type="Gene3D" id="3.40.50.10140">
    <property type="entry name" value="Toll/interleukin-1 receptor homology (TIR) domain"/>
    <property type="match status" value="1"/>
</dbReference>
<evidence type="ECO:0000256" key="11">
    <source>
        <dbReference type="ARBA" id="ARBA00041012"/>
    </source>
</evidence>
<organism evidence="17">
    <name type="scientific">Phallusia mammillata</name>
    <dbReference type="NCBI Taxonomy" id="59560"/>
    <lineage>
        <taxon>Eukaryota</taxon>
        <taxon>Metazoa</taxon>
        <taxon>Chordata</taxon>
        <taxon>Tunicata</taxon>
        <taxon>Ascidiacea</taxon>
        <taxon>Phlebobranchia</taxon>
        <taxon>Ascidiidae</taxon>
        <taxon>Phallusia</taxon>
    </lineage>
</organism>
<dbReference type="PANTHER" id="PTHR11890">
    <property type="entry name" value="INTERLEUKIN-1 RECEPTOR FAMILY MEMBER"/>
    <property type="match status" value="1"/>
</dbReference>
<name>A0A6F9DGZ0_9ASCI</name>
<evidence type="ECO:0000256" key="8">
    <source>
        <dbReference type="ARBA" id="ARBA00023258"/>
    </source>
</evidence>
<keyword evidence="7" id="KW-0325">Glycoprotein</keyword>
<dbReference type="SUPFAM" id="SSF52200">
    <property type="entry name" value="Toll/Interleukin receptor TIR domain"/>
    <property type="match status" value="1"/>
</dbReference>
<evidence type="ECO:0000256" key="1">
    <source>
        <dbReference type="ARBA" id="ARBA00022518"/>
    </source>
</evidence>
<feature type="signal peptide" evidence="15">
    <location>
        <begin position="1"/>
        <end position="21"/>
    </location>
</feature>
<evidence type="ECO:0000256" key="4">
    <source>
        <dbReference type="ARBA" id="ARBA00022830"/>
    </source>
</evidence>
<comment type="subunit">
    <text evidence="10">Interacts with host IFNA1.</text>
</comment>
<evidence type="ECO:0000313" key="17">
    <source>
        <dbReference type="EMBL" id="CAB3262014.1"/>
    </source>
</evidence>
<keyword evidence="5" id="KW-0520">NAD</keyword>
<dbReference type="InterPro" id="IPR007110">
    <property type="entry name" value="Ig-like_dom"/>
</dbReference>
<evidence type="ECO:0000259" key="16">
    <source>
        <dbReference type="PROSITE" id="PS50835"/>
    </source>
</evidence>
<dbReference type="AlphaFoldDB" id="A0A6F9DGZ0"/>
<keyword evidence="14" id="KW-0472">Membrane</keyword>
<evidence type="ECO:0000256" key="6">
    <source>
        <dbReference type="ARBA" id="ARBA00023157"/>
    </source>
</evidence>
<feature type="compositionally biased region" description="Low complexity" evidence="13">
    <location>
        <begin position="612"/>
        <end position="622"/>
    </location>
</feature>
<evidence type="ECO:0000256" key="10">
    <source>
        <dbReference type="ARBA" id="ARBA00038761"/>
    </source>
</evidence>
<feature type="transmembrane region" description="Helical" evidence="14">
    <location>
        <begin position="412"/>
        <end position="433"/>
    </location>
</feature>
<sequence>MRVALNIIAIIAVLSHFYVDGMLVIKEQHVSNCTEVDGVFSTVSAYYGWPFSLNCDALKLHWKQQFGVDFNSSNSQCHLKDLRTETYNSSDNLVLQPHMPALSFFQLYQTSGSQCLTSKVNVTLLPFPTSCLSAIDDALSCDKNVQQLSVMVDSTLRLRCIPASGSDAINPPSVPADQYKTEWLFSERLKNGAVNPDRSCFKMTDIKNDLAFFVEPDPGHPKKFQKTGVNYYDPGIYTCAVTYQNLTAYIAHYSVCVREELHENFQPTLLCEGEMEFFAGAEVTVMCEARKNRDKLQSGDLEIIWTKEGSDKVLCENRDLNNMMNNGENECKVKCGVDNFVNEESFCYPYIPEESELDVDTEERTFQVFLKFRDIQKSDAGVYTAQLIYKGAPGKPVKVELKFNRLRELRRIVSILVAVLVVVVVITILACLARRYRTLIKLTYRRHFGKYDQDELGYVATLAYYTPGPERVTAREETARIVRSIKNKMNELNYKYYDPAEEYDQGFKVETLLKHLEQSHRMIIVVTEDFIQDAWARFVTQQGLINMRRNETKLIFVRVPHVGKAIRALAGQPNISDLQNAMKACRNIYWKNDTDSRFLTDIEYALPKLQRSSSSYSQSGNSYEQIGNSPMSTEKDETSSSAEQAV</sequence>
<evidence type="ECO:0000256" key="3">
    <source>
        <dbReference type="ARBA" id="ARBA00022801"/>
    </source>
</evidence>
<keyword evidence="4" id="KW-1114">Inhibition of host interferon signaling pathway by virus</keyword>
<evidence type="ECO:0000256" key="2">
    <source>
        <dbReference type="ARBA" id="ARBA00022632"/>
    </source>
</evidence>
<evidence type="ECO:0000256" key="12">
    <source>
        <dbReference type="ARBA" id="ARBA00045444"/>
    </source>
</evidence>
<dbReference type="InterPro" id="IPR003599">
    <property type="entry name" value="Ig_sub"/>
</dbReference>
<comment type="function">
    <text evidence="12">Counteracts the antiviral effects of host IFN-alpha/beta and key IFN-inducible proteins involved in viral RNA degradation suxh as host OAS1. Acts as a soluble IFN-alpha receptor and thus inhibits the interaction between host IFN-alpha and its receptor.</text>
</comment>
<keyword evidence="8" id="KW-0945">Host-virus interaction</keyword>
<evidence type="ECO:0000256" key="7">
    <source>
        <dbReference type="ARBA" id="ARBA00023180"/>
    </source>
</evidence>
<proteinExistence type="evidence at transcript level"/>
<protein>
    <recommendedName>
        <fullName evidence="11">Soluble interferon alpha/beta receptor OPG204</fullName>
    </recommendedName>
</protein>
<keyword evidence="14" id="KW-1133">Transmembrane helix</keyword>
<keyword evidence="8" id="KW-0899">Viral immunoevasion</keyword>
<evidence type="ECO:0000256" key="13">
    <source>
        <dbReference type="SAM" id="MobiDB-lite"/>
    </source>
</evidence>
<dbReference type="EMBL" id="LR786547">
    <property type="protein sequence ID" value="CAB3262014.1"/>
    <property type="molecule type" value="mRNA"/>
</dbReference>
<keyword evidence="9" id="KW-0393">Immunoglobulin domain</keyword>
<dbReference type="SMART" id="SM00409">
    <property type="entry name" value="IG"/>
    <property type="match status" value="2"/>
</dbReference>
<feature type="region of interest" description="Disordered" evidence="13">
    <location>
        <begin position="610"/>
        <end position="646"/>
    </location>
</feature>
<dbReference type="GO" id="GO:0039502">
    <property type="term" value="P:symbiont-mediated suppression of host type I interferon-mediated signaling pathway"/>
    <property type="evidence" value="ECO:0007669"/>
    <property type="project" value="UniProtKB-KW"/>
</dbReference>
<evidence type="ECO:0000256" key="5">
    <source>
        <dbReference type="ARBA" id="ARBA00023027"/>
    </source>
</evidence>
<evidence type="ECO:0000256" key="9">
    <source>
        <dbReference type="ARBA" id="ARBA00023319"/>
    </source>
</evidence>
<feature type="compositionally biased region" description="Polar residues" evidence="13">
    <location>
        <begin position="623"/>
        <end position="632"/>
    </location>
</feature>
<evidence type="ECO:0000256" key="14">
    <source>
        <dbReference type="SAM" id="Phobius"/>
    </source>
</evidence>